<accession>A0A3P1XJN7</accession>
<dbReference type="Proteomes" id="UP000278609">
    <property type="component" value="Unassembled WGS sequence"/>
</dbReference>
<organism evidence="2 3">
    <name type="scientific">Tannerella forsythia</name>
    <name type="common">Bacteroides forsythus</name>
    <dbReference type="NCBI Taxonomy" id="28112"/>
    <lineage>
        <taxon>Bacteria</taxon>
        <taxon>Pseudomonadati</taxon>
        <taxon>Bacteroidota</taxon>
        <taxon>Bacteroidia</taxon>
        <taxon>Bacteroidales</taxon>
        <taxon>Tannerellaceae</taxon>
        <taxon>Tannerella</taxon>
    </lineage>
</organism>
<sequence>MKRFHLILSAICSILLLSACVDEYSETYTAYTPVYLSYGDLRSAVKPSSPRAIEKPGKIYFKGEMLYIVERLKGIHMVDVSDRSHPQNVQFVELPGCVDLAVKNNTLYADSYVDLVALDISDPKQVKEIARLKDAFPYTIPPTERPLRVDRVDREKGVVIDWTEQKITRKIEERPRIYYPMRPWDGWAKENRFMNLGGNSGSPGSTGPSFGKAGSMARFGLYDSYLYAVDNTSVQRFDVSEERSPKKHGSPQHVGGGIETMFIYDKHIFFGTRSGMLVYSLENPVMLQHKASYWHITACDPVVVENGYAYVTLRAGVQCRNQSINRLDVLKLSDDYRTITPVNMVNMSGPYGLGIDKEMLFICDGKAGLKVFDVTDKKKIENHLIAEFPSIQAFDVIPVNGYLFMIGDDGFYLYDYSNPKQIKLTGKIPVVKKGEK</sequence>
<dbReference type="AlphaFoldDB" id="A0A3P1XJN7"/>
<feature type="chain" id="PRO_5017997078" description="LVIVD repeat protein" evidence="1">
    <location>
        <begin position="22"/>
        <end position="436"/>
    </location>
</feature>
<dbReference type="PROSITE" id="PS51257">
    <property type="entry name" value="PROKAR_LIPOPROTEIN"/>
    <property type="match status" value="1"/>
</dbReference>
<proteinExistence type="predicted"/>
<dbReference type="SUPFAM" id="SSF63829">
    <property type="entry name" value="Calcium-dependent phosphotriesterase"/>
    <property type="match status" value="1"/>
</dbReference>
<dbReference type="RefSeq" id="WP_124752509.1">
    <property type="nucleotide sequence ID" value="NZ_RQYS01000067.1"/>
</dbReference>
<protein>
    <recommendedName>
        <fullName evidence="4">LVIVD repeat protein</fullName>
    </recommendedName>
</protein>
<dbReference type="OrthoDB" id="1521841at2"/>
<keyword evidence="1" id="KW-0732">Signal</keyword>
<name>A0A3P1XJN7_TANFO</name>
<evidence type="ECO:0000313" key="3">
    <source>
        <dbReference type="Proteomes" id="UP000278609"/>
    </source>
</evidence>
<gene>
    <name evidence="2" type="ORF">EII40_12260</name>
</gene>
<comment type="caution">
    <text evidence="2">The sequence shown here is derived from an EMBL/GenBank/DDBJ whole genome shotgun (WGS) entry which is preliminary data.</text>
</comment>
<dbReference type="EMBL" id="RQYS01000067">
    <property type="protein sequence ID" value="RRD58190.1"/>
    <property type="molecule type" value="Genomic_DNA"/>
</dbReference>
<feature type="signal peptide" evidence="1">
    <location>
        <begin position="1"/>
        <end position="21"/>
    </location>
</feature>
<dbReference type="Pfam" id="PF08309">
    <property type="entry name" value="LVIVD"/>
    <property type="match status" value="2"/>
</dbReference>
<evidence type="ECO:0008006" key="4">
    <source>
        <dbReference type="Google" id="ProtNLM"/>
    </source>
</evidence>
<dbReference type="InterPro" id="IPR013211">
    <property type="entry name" value="LVIVD"/>
</dbReference>
<evidence type="ECO:0000313" key="2">
    <source>
        <dbReference type="EMBL" id="RRD58190.1"/>
    </source>
</evidence>
<evidence type="ECO:0000256" key="1">
    <source>
        <dbReference type="SAM" id="SignalP"/>
    </source>
</evidence>
<reference evidence="2 3" key="1">
    <citation type="submission" date="2018-11" db="EMBL/GenBank/DDBJ databases">
        <title>Genomes From Bacteria Associated with the Canine Oral Cavity: a Test Case for Automated Genome-Based Taxonomic Assignment.</title>
        <authorList>
            <person name="Coil D.A."/>
            <person name="Jospin G."/>
            <person name="Darling A.E."/>
            <person name="Wallis C."/>
            <person name="Davis I.J."/>
            <person name="Harris S."/>
            <person name="Eisen J.A."/>
            <person name="Holcombe L.J."/>
            <person name="O'Flynn C."/>
        </authorList>
    </citation>
    <scope>NUCLEOTIDE SEQUENCE [LARGE SCALE GENOMIC DNA]</scope>
    <source>
        <strain evidence="2 3">OH2617_COT-023</strain>
    </source>
</reference>